<dbReference type="Pfam" id="PF12937">
    <property type="entry name" value="F-box-like"/>
    <property type="match status" value="1"/>
</dbReference>
<evidence type="ECO:0000313" key="3">
    <source>
        <dbReference type="EMBL" id="KAL0633919.1"/>
    </source>
</evidence>
<sequence length="868" mass="96304">MADKHEPERMEEPQPPISRLPPELLFRILTFVGLTGGPSSLRSCNLSCKGFYEIIEDPALDKYIYRAAAFSLLSHDARLFPQHTLSGTRVPPTTSATSGVTKQTFKALARTLHLSRRPFPASLHHTSTTSIPPKGLPCPTTRHGPHPATHNWDINDEFRALTFHKNERSAARTLPPLSVDPQGRPVHRIIDFVHSSTEASRTEEGVAYIGVKTCGWSDALPPGKTSPRQGETASWILFSDDPRVFPEKRDRGWITVQRAAILGGTPSASSSNMPLGQRLQRLHQEKVEAAGKRKKADPTPYGTPPPPTARDIAEAEAAWNPFIKPIDHDKFLNAQRWGDITRGLNASTYKALPKSKPIPPQQERLAAWTMTNVCDAGLVGFGKCLLHSDANLRLVPRLVQRQLEVAQVERLSMENSDGDAEVNMVWKMPRTVKELSLDPMPTDDDLEPDWDEDISEVNWEFKSCGEYLVVCDDNSGRRASTISCFFGHVPTTAATKNTKQTTTKEPLRWQRRMVVKRADGAGEYLLDNDGISINSSVVAYATRRHIHPGNAQDSHRAAMEFHILSLRTGDTIKVLNLAEEERSIAQRCWMWCSVALGDGILVASLGGLGAAVRRDEDDGGPWAGTGRRKRYGYENLFVWDLGDESSASETAQVGVFRGETEVESRSLAVGPRGRIPVPQGWGEVDKYVVLSGCGRFLGVCAEWKMAVWDLEQKTFDGVWRVSDADTLEVESVGIHIRDEFNLRDDECVPWNGLWIKWRDVVDSPFSSQPEVVEQALTYVNSRDLRRAIGGVDLEMDRRRRWLMAQRLASVDEELDDSESDSEGSAWMGWGDGAAGTWEDAEYGDDDDDGGGSGGEGDSDVDPGYMGWV</sequence>
<accession>A0ABR3GDB5</accession>
<dbReference type="Gene3D" id="1.20.1280.50">
    <property type="match status" value="1"/>
</dbReference>
<dbReference type="Proteomes" id="UP001447188">
    <property type="component" value="Unassembled WGS sequence"/>
</dbReference>
<feature type="region of interest" description="Disordered" evidence="1">
    <location>
        <begin position="812"/>
        <end position="868"/>
    </location>
</feature>
<evidence type="ECO:0000313" key="4">
    <source>
        <dbReference type="Proteomes" id="UP001447188"/>
    </source>
</evidence>
<organism evidence="3 4">
    <name type="scientific">Discina gigas</name>
    <dbReference type="NCBI Taxonomy" id="1032678"/>
    <lineage>
        <taxon>Eukaryota</taxon>
        <taxon>Fungi</taxon>
        <taxon>Dikarya</taxon>
        <taxon>Ascomycota</taxon>
        <taxon>Pezizomycotina</taxon>
        <taxon>Pezizomycetes</taxon>
        <taxon>Pezizales</taxon>
        <taxon>Discinaceae</taxon>
        <taxon>Discina</taxon>
    </lineage>
</organism>
<dbReference type="SUPFAM" id="SSF81383">
    <property type="entry name" value="F-box domain"/>
    <property type="match status" value="1"/>
</dbReference>
<feature type="compositionally biased region" description="Acidic residues" evidence="1">
    <location>
        <begin position="812"/>
        <end position="821"/>
    </location>
</feature>
<dbReference type="EMBL" id="JBBBZM010000109">
    <property type="protein sequence ID" value="KAL0633919.1"/>
    <property type="molecule type" value="Genomic_DNA"/>
</dbReference>
<dbReference type="InterPro" id="IPR001810">
    <property type="entry name" value="F-box_dom"/>
</dbReference>
<name>A0ABR3GDB5_9PEZI</name>
<evidence type="ECO:0000259" key="2">
    <source>
        <dbReference type="Pfam" id="PF12937"/>
    </source>
</evidence>
<feature type="compositionally biased region" description="Acidic residues" evidence="1">
    <location>
        <begin position="838"/>
        <end position="849"/>
    </location>
</feature>
<dbReference type="InterPro" id="IPR036047">
    <property type="entry name" value="F-box-like_dom_sf"/>
</dbReference>
<evidence type="ECO:0000256" key="1">
    <source>
        <dbReference type="SAM" id="MobiDB-lite"/>
    </source>
</evidence>
<comment type="caution">
    <text evidence="3">The sequence shown here is derived from an EMBL/GenBank/DDBJ whole genome shotgun (WGS) entry which is preliminary data.</text>
</comment>
<protein>
    <recommendedName>
        <fullName evidence="2">F-box domain-containing protein</fullName>
    </recommendedName>
</protein>
<keyword evidence="4" id="KW-1185">Reference proteome</keyword>
<gene>
    <name evidence="3" type="ORF">Q9L58_007160</name>
</gene>
<proteinExistence type="predicted"/>
<feature type="region of interest" description="Disordered" evidence="1">
    <location>
        <begin position="286"/>
        <end position="305"/>
    </location>
</feature>
<feature type="domain" description="F-box" evidence="2">
    <location>
        <begin position="17"/>
        <end position="66"/>
    </location>
</feature>
<reference evidence="3 4" key="1">
    <citation type="submission" date="2024-02" db="EMBL/GenBank/DDBJ databases">
        <title>Discinaceae phylogenomics.</title>
        <authorList>
            <person name="Dirks A.C."/>
            <person name="James T.Y."/>
        </authorList>
    </citation>
    <scope>NUCLEOTIDE SEQUENCE [LARGE SCALE GENOMIC DNA]</scope>
    <source>
        <strain evidence="3 4">ACD0624</strain>
    </source>
</reference>